<organism evidence="2 3">
    <name type="scientific">Rhodococcus qingshengii JCM 15477</name>
    <dbReference type="NCBI Taxonomy" id="1303681"/>
    <lineage>
        <taxon>Bacteria</taxon>
        <taxon>Bacillati</taxon>
        <taxon>Actinomycetota</taxon>
        <taxon>Actinomycetes</taxon>
        <taxon>Mycobacteriales</taxon>
        <taxon>Nocardiaceae</taxon>
        <taxon>Rhodococcus</taxon>
        <taxon>Rhodococcus erythropolis group</taxon>
    </lineage>
</organism>
<evidence type="ECO:0000313" key="3">
    <source>
        <dbReference type="Proteomes" id="UP000831484"/>
    </source>
</evidence>
<dbReference type="InterPro" id="IPR009057">
    <property type="entry name" value="Homeodomain-like_sf"/>
</dbReference>
<accession>A0AB38RLG0</accession>
<feature type="coiled-coil region" evidence="1">
    <location>
        <begin position="61"/>
        <end position="88"/>
    </location>
</feature>
<keyword evidence="1" id="KW-0175">Coiled coil</keyword>
<keyword evidence="3" id="KW-1185">Reference proteome</keyword>
<sequence>MSSRYGDETRAWAEKTFEETRHQYNSRLECCQAIAKSLGAHVNTVSRWIGESYGPARQAPPEEVSARMRALEEEVARLRRQNHDLASSRGFTAGKLGLA</sequence>
<name>A0AB38RLG0_RHOSG</name>
<dbReference type="InterPro" id="IPR036388">
    <property type="entry name" value="WH-like_DNA-bd_sf"/>
</dbReference>
<geneLocation type="plasmid" evidence="2 3">
    <name>pdjl-6-1</name>
</geneLocation>
<gene>
    <name evidence="2" type="ORF">M0639_29740</name>
</gene>
<proteinExistence type="predicted"/>
<keyword evidence="2" id="KW-0614">Plasmid</keyword>
<dbReference type="Gene3D" id="1.10.10.10">
    <property type="entry name" value="Winged helix-like DNA-binding domain superfamily/Winged helix DNA-binding domain"/>
    <property type="match status" value="1"/>
</dbReference>
<reference evidence="3" key="1">
    <citation type="journal article" date="2022" name="Environ. Microbiol.">
        <title>Functional analysis, diversity, and distribution of carbendazim hydrolases MheI and CbmA, responsible for the initial step in carbendazim degradation.</title>
        <authorList>
            <person name="Zhang M."/>
            <person name="Bai X."/>
            <person name="Li Q."/>
            <person name="Zhang L."/>
            <person name="Zhu Q."/>
            <person name="Gao S."/>
            <person name="Ke Z."/>
            <person name="Jiang M."/>
            <person name="Hu J."/>
            <person name="Qiu J."/>
            <person name="Hong Q."/>
        </authorList>
    </citation>
    <scope>NUCLEOTIDE SEQUENCE [LARGE SCALE GENOMIC DNA]</scope>
    <source>
        <strain evidence="3">djl-6</strain>
    </source>
</reference>
<dbReference type="Proteomes" id="UP000831484">
    <property type="component" value="Plasmid pdjl-6-1"/>
</dbReference>
<dbReference type="SUPFAM" id="SSF46689">
    <property type="entry name" value="Homeodomain-like"/>
    <property type="match status" value="1"/>
</dbReference>
<protein>
    <submittedName>
        <fullName evidence="2">Transposase</fullName>
    </submittedName>
</protein>
<evidence type="ECO:0000256" key="1">
    <source>
        <dbReference type="SAM" id="Coils"/>
    </source>
</evidence>
<dbReference type="RefSeq" id="WP_003944113.1">
    <property type="nucleotide sequence ID" value="NZ_CP096564.1"/>
</dbReference>
<evidence type="ECO:0000313" key="2">
    <source>
        <dbReference type="EMBL" id="UPU46232.1"/>
    </source>
</evidence>
<dbReference type="EMBL" id="CP096564">
    <property type="protein sequence ID" value="UPU46232.1"/>
    <property type="molecule type" value="Genomic_DNA"/>
</dbReference>
<dbReference type="AlphaFoldDB" id="A0AB38RLG0"/>